<sequence>MSSRKSLGSVDTPSSPQVDKTSIASQPTTIADAAGSSADEKANPATAATSDETIYPSGLKLGLVLTSVFVSMFLVSLVGSHYTHPFGTGAKISQDRLIITTAIPKITDDFNSVTDIGWYGSAYLLTTCALQLLFGKLYRSFKIKYILLCSILLFEIGSAICGAAPSSIVFIVGRAIAGVGAAGILTGVMVVIVHSVPLHKRPVYQGMFGAVFGLASVIGPLLGGAFTSKVTWRWCFFINLPLGGMAMAVILFLLDIPDQDTKKLSTKGKLAQLDFPGTALIIPGCVCLILALQWGGLSYPWNDGRIVALLVMGGVLLLGFILVQIFLPKTATIPPKVFRQRSILAGVFSSICTGSQQMIFIYYLPVWFQAIQGVSAVNSGIRLLPLVLSMVLASLLTGLLVKHIGYYTPFMIFGVCLMSVGAGLLNTLQIDTAEPKWVGYQILYGWGMGSIIQAPNLAAQTVLPKPDVAIGASLMFFSQVLGGAVFVSVGQNILNNQLAQRLLTIPGFSPDMIQNTGAISLTHLPGSIRTTVLIAYNESLRHVFQVGLILVCLTMLGAMAMEWRSVKKDKS</sequence>
<evidence type="ECO:0000313" key="1">
    <source>
        <dbReference type="EMBL" id="KAJ3547955.1"/>
    </source>
</evidence>
<name>A0ACC1SWL0_9HYPO</name>
<gene>
    <name evidence="1" type="ORF">NM208_g1234</name>
</gene>
<keyword evidence="2" id="KW-1185">Reference proteome</keyword>
<dbReference type="Proteomes" id="UP001148629">
    <property type="component" value="Unassembled WGS sequence"/>
</dbReference>
<organism evidence="1 2">
    <name type="scientific">Fusarium decemcellulare</name>
    <dbReference type="NCBI Taxonomy" id="57161"/>
    <lineage>
        <taxon>Eukaryota</taxon>
        <taxon>Fungi</taxon>
        <taxon>Dikarya</taxon>
        <taxon>Ascomycota</taxon>
        <taxon>Pezizomycotina</taxon>
        <taxon>Sordariomycetes</taxon>
        <taxon>Hypocreomycetidae</taxon>
        <taxon>Hypocreales</taxon>
        <taxon>Nectriaceae</taxon>
        <taxon>Fusarium</taxon>
        <taxon>Fusarium decemcellulare species complex</taxon>
    </lineage>
</organism>
<dbReference type="EMBL" id="JANRMS010000062">
    <property type="protein sequence ID" value="KAJ3547955.1"/>
    <property type="molecule type" value="Genomic_DNA"/>
</dbReference>
<proteinExistence type="predicted"/>
<reference evidence="1" key="1">
    <citation type="submission" date="2022-08" db="EMBL/GenBank/DDBJ databases">
        <title>Genome Sequence of Fusarium decemcellulare.</title>
        <authorList>
            <person name="Buettner E."/>
        </authorList>
    </citation>
    <scope>NUCLEOTIDE SEQUENCE</scope>
    <source>
        <strain evidence="1">Babe19</strain>
    </source>
</reference>
<protein>
    <submittedName>
        <fullName evidence="1">Uncharacterized protein</fullName>
    </submittedName>
</protein>
<comment type="caution">
    <text evidence="1">The sequence shown here is derived from an EMBL/GenBank/DDBJ whole genome shotgun (WGS) entry which is preliminary data.</text>
</comment>
<accession>A0ACC1SWL0</accession>
<evidence type="ECO:0000313" key="2">
    <source>
        <dbReference type="Proteomes" id="UP001148629"/>
    </source>
</evidence>